<name>A0A974SQ73_9RHOO</name>
<dbReference type="AlphaFoldDB" id="A0A974SQ73"/>
<evidence type="ECO:0000313" key="2">
    <source>
        <dbReference type="Proteomes" id="UP000663444"/>
    </source>
</evidence>
<organism evidence="1 2">
    <name type="scientific">Azospira restricta</name>
    <dbReference type="NCBI Taxonomy" id="404405"/>
    <lineage>
        <taxon>Bacteria</taxon>
        <taxon>Pseudomonadati</taxon>
        <taxon>Pseudomonadota</taxon>
        <taxon>Betaproteobacteria</taxon>
        <taxon>Rhodocyclales</taxon>
        <taxon>Rhodocyclaceae</taxon>
        <taxon>Azospira</taxon>
    </lineage>
</organism>
<sequence length="366" mass="40003">MDDTKLGLWSQDNLAATVRSYNGSQYYQHLSEEIRFVHSVAKIISIRSAKDKEGLCSAPSLYVLGPAPDVEAVTLKREPTFSLGNVNVAGKIWFGSQAMNSSRGVAIPTRADTDAIFSFVSETLVSGGRPAIYFDGSQNAAALRYYPKGIDAADDCEDILFGGAHIDAQTLKCVMDRIHERSLITPTASLLSSGLWADGPKHYPVERAENAIQSIVEIGLAHALGNIRVKREGTGTFGRYDLSLVEQDPLDASKTTNHAVIELKIVKAFTKSGTKVSETANKTAMLKGVKQAFAYREEHKSRISALCCYDMRPTPSLQKISEDGCKRANDFGVKFWAWPLFSTTEAARNWLAENYLNQAPQQTGGA</sequence>
<protein>
    <submittedName>
        <fullName evidence="1">Uncharacterized protein</fullName>
    </submittedName>
</protein>
<keyword evidence="2" id="KW-1185">Reference proteome</keyword>
<accession>A0A974SQ73</accession>
<proteinExistence type="predicted"/>
<gene>
    <name evidence="1" type="ORF">IWH25_03490</name>
</gene>
<evidence type="ECO:0000313" key="1">
    <source>
        <dbReference type="EMBL" id="QRJ64427.1"/>
    </source>
</evidence>
<dbReference type="Proteomes" id="UP000663444">
    <property type="component" value="Chromosome"/>
</dbReference>
<dbReference type="RefSeq" id="WP_203387971.1">
    <property type="nucleotide sequence ID" value="NZ_CP064781.1"/>
</dbReference>
<dbReference type="KEGG" id="ares:IWH25_03490"/>
<dbReference type="EMBL" id="CP064781">
    <property type="protein sequence ID" value="QRJ64427.1"/>
    <property type="molecule type" value="Genomic_DNA"/>
</dbReference>
<reference evidence="1" key="1">
    <citation type="submission" date="2020-11" db="EMBL/GenBank/DDBJ databases">
        <title>Azospira restricta DSM 18626 genome sequence.</title>
        <authorList>
            <person name="Moe W.M."/>
        </authorList>
    </citation>
    <scope>NUCLEOTIDE SEQUENCE</scope>
    <source>
        <strain evidence="1">DSM 18626</strain>
    </source>
</reference>